<gene>
    <name evidence="1" type="ORF">FK004_03220</name>
</gene>
<organism evidence="1 2">
    <name type="scientific">Flavobacterium kingsejongi</name>
    <dbReference type="NCBI Taxonomy" id="1678728"/>
    <lineage>
        <taxon>Bacteria</taxon>
        <taxon>Pseudomonadati</taxon>
        <taxon>Bacteroidota</taxon>
        <taxon>Flavobacteriia</taxon>
        <taxon>Flavobacteriales</taxon>
        <taxon>Flavobacteriaceae</taxon>
        <taxon>Flavobacterium</taxon>
    </lineage>
</organism>
<dbReference type="Proteomes" id="UP000244677">
    <property type="component" value="Chromosome"/>
</dbReference>
<protein>
    <recommendedName>
        <fullName evidence="3">Peptidase S8/S53 domain-containing protein</fullName>
    </recommendedName>
</protein>
<dbReference type="InterPro" id="IPR036852">
    <property type="entry name" value="Peptidase_S8/S53_dom_sf"/>
</dbReference>
<evidence type="ECO:0000313" key="2">
    <source>
        <dbReference type="Proteomes" id="UP000244677"/>
    </source>
</evidence>
<accession>A0A2S1LKK5</accession>
<evidence type="ECO:0000313" key="1">
    <source>
        <dbReference type="EMBL" id="AWG24304.1"/>
    </source>
</evidence>
<keyword evidence="2" id="KW-1185">Reference proteome</keyword>
<evidence type="ECO:0008006" key="3">
    <source>
        <dbReference type="Google" id="ProtNLM"/>
    </source>
</evidence>
<proteinExistence type="predicted"/>
<dbReference type="GO" id="GO:0004252">
    <property type="term" value="F:serine-type endopeptidase activity"/>
    <property type="evidence" value="ECO:0007669"/>
    <property type="project" value="InterPro"/>
</dbReference>
<sequence length="118" mass="13607">MREIMFLCCCFLFINCTAPKKYIDLASSPWKAKNIRLDIKSLENWQHKDIIEDTIPGISLDKTYRELLKKRKGQSVIVAVIDEEIDIHNVDFKKSIWTNVKEIEGNGIGYANKNCTVS</sequence>
<dbReference type="Gene3D" id="3.40.50.200">
    <property type="entry name" value="Peptidase S8/S53 domain"/>
    <property type="match status" value="1"/>
</dbReference>
<reference evidence="1 2" key="1">
    <citation type="submission" date="2017-04" db="EMBL/GenBank/DDBJ databases">
        <title>Complete genome sequence of Flavobacterium kingsejong AJ004.</title>
        <authorList>
            <person name="Lee P.C."/>
        </authorList>
    </citation>
    <scope>NUCLEOTIDE SEQUENCE [LARGE SCALE GENOMIC DNA]</scope>
    <source>
        <strain evidence="1 2">AJ004</strain>
    </source>
</reference>
<dbReference type="KEGG" id="fki:FK004_03220"/>
<dbReference type="AlphaFoldDB" id="A0A2S1LKK5"/>
<name>A0A2S1LKK5_9FLAO</name>
<dbReference type="GO" id="GO:0006508">
    <property type="term" value="P:proteolysis"/>
    <property type="evidence" value="ECO:0007669"/>
    <property type="project" value="InterPro"/>
</dbReference>
<dbReference type="EMBL" id="CP020919">
    <property type="protein sequence ID" value="AWG24304.1"/>
    <property type="molecule type" value="Genomic_DNA"/>
</dbReference>